<dbReference type="AlphaFoldDB" id="A0A4P9K7C6"/>
<proteinExistence type="predicted"/>
<dbReference type="EMBL" id="CP040602">
    <property type="protein sequence ID" value="QCU91002.1"/>
    <property type="molecule type" value="Genomic_DNA"/>
</dbReference>
<sequence>MMNRNLIQTPFLTRQHPSITNPFSEEGVYPIEDPRVVNRLVNNLMYLFKIHDGDYLTFVLGHGECSTNKKALQLWVYEQLSGIQNADDALDTLISRLKDQLMMEVYQ</sequence>
<keyword evidence="2" id="KW-1185">Reference proteome</keyword>
<dbReference type="KEGG" id="thig:FE785_10385"/>
<accession>A0A4P9K7C6</accession>
<protein>
    <submittedName>
        <fullName evidence="1">Uncharacterized protein</fullName>
    </submittedName>
</protein>
<dbReference type="RefSeq" id="WP_138565676.1">
    <property type="nucleotide sequence ID" value="NZ_CP040602.1"/>
</dbReference>
<dbReference type="Proteomes" id="UP000304864">
    <property type="component" value="Chromosome"/>
</dbReference>
<dbReference type="OrthoDB" id="5613100at2"/>
<gene>
    <name evidence="1" type="ORF">FE785_10385</name>
</gene>
<organism evidence="1 2">
    <name type="scientific">Thiomicrorhabdus sediminis</name>
    <dbReference type="NCBI Taxonomy" id="2580412"/>
    <lineage>
        <taxon>Bacteria</taxon>
        <taxon>Pseudomonadati</taxon>
        <taxon>Pseudomonadota</taxon>
        <taxon>Gammaproteobacteria</taxon>
        <taxon>Thiotrichales</taxon>
        <taxon>Piscirickettsiaceae</taxon>
        <taxon>Thiomicrorhabdus</taxon>
    </lineage>
</organism>
<reference evidence="1 2" key="1">
    <citation type="submission" date="2019-05" db="EMBL/GenBank/DDBJ databases">
        <title>Thiomicrorhabdus sediminis sp. nov, a novel sulfur-oxidizing bacterium isolated from coastal sediment.</title>
        <authorList>
            <person name="Liu X."/>
        </authorList>
    </citation>
    <scope>NUCLEOTIDE SEQUENCE [LARGE SCALE GENOMIC DNA]</scope>
    <source>
        <strain evidence="1 2">G1</strain>
    </source>
</reference>
<evidence type="ECO:0000313" key="2">
    <source>
        <dbReference type="Proteomes" id="UP000304864"/>
    </source>
</evidence>
<name>A0A4P9K7C6_9GAMM</name>
<evidence type="ECO:0000313" key="1">
    <source>
        <dbReference type="EMBL" id="QCU91002.1"/>
    </source>
</evidence>